<feature type="region of interest" description="Disordered" evidence="1">
    <location>
        <begin position="54"/>
        <end position="77"/>
    </location>
</feature>
<evidence type="ECO:0000313" key="2">
    <source>
        <dbReference type="EMBL" id="VEL31978.1"/>
    </source>
</evidence>
<proteinExistence type="predicted"/>
<gene>
    <name evidence="2" type="ORF">PXEA_LOCUS25418</name>
</gene>
<dbReference type="EMBL" id="CAAALY010128800">
    <property type="protein sequence ID" value="VEL31978.1"/>
    <property type="molecule type" value="Genomic_DNA"/>
</dbReference>
<dbReference type="AlphaFoldDB" id="A0A3S5CM05"/>
<sequence>MDERLRSESQFHRQLLQAELQERSSLETALQRELDDARAQASVLADQAAVAERDKQARRTAETEAEAMRQNLTHAQV</sequence>
<protein>
    <submittedName>
        <fullName evidence="2">Uncharacterized protein</fullName>
    </submittedName>
</protein>
<reference evidence="2" key="1">
    <citation type="submission" date="2018-11" db="EMBL/GenBank/DDBJ databases">
        <authorList>
            <consortium name="Pathogen Informatics"/>
        </authorList>
    </citation>
    <scope>NUCLEOTIDE SEQUENCE</scope>
</reference>
<dbReference type="Proteomes" id="UP000784294">
    <property type="component" value="Unassembled WGS sequence"/>
</dbReference>
<accession>A0A3S5CM05</accession>
<evidence type="ECO:0000313" key="3">
    <source>
        <dbReference type="Proteomes" id="UP000784294"/>
    </source>
</evidence>
<keyword evidence="3" id="KW-1185">Reference proteome</keyword>
<evidence type="ECO:0000256" key="1">
    <source>
        <dbReference type="SAM" id="MobiDB-lite"/>
    </source>
</evidence>
<comment type="caution">
    <text evidence="2">The sequence shown here is derived from an EMBL/GenBank/DDBJ whole genome shotgun (WGS) entry which is preliminary data.</text>
</comment>
<organism evidence="2 3">
    <name type="scientific">Protopolystoma xenopodis</name>
    <dbReference type="NCBI Taxonomy" id="117903"/>
    <lineage>
        <taxon>Eukaryota</taxon>
        <taxon>Metazoa</taxon>
        <taxon>Spiralia</taxon>
        <taxon>Lophotrochozoa</taxon>
        <taxon>Platyhelminthes</taxon>
        <taxon>Monogenea</taxon>
        <taxon>Polyopisthocotylea</taxon>
        <taxon>Polystomatidea</taxon>
        <taxon>Polystomatidae</taxon>
        <taxon>Protopolystoma</taxon>
    </lineage>
</organism>
<name>A0A3S5CM05_9PLAT</name>